<proteinExistence type="inferred from homology"/>
<evidence type="ECO:0000256" key="5">
    <source>
        <dbReference type="PIRSR" id="PIRSR000137-1"/>
    </source>
</evidence>
<dbReference type="Proteomes" id="UP000016931">
    <property type="component" value="Unassembled WGS sequence"/>
</dbReference>
<evidence type="ECO:0000256" key="3">
    <source>
        <dbReference type="ARBA" id="ARBA00022630"/>
    </source>
</evidence>
<dbReference type="InterPro" id="IPR007867">
    <property type="entry name" value="GMC_OxRtase_C"/>
</dbReference>
<dbReference type="Pfam" id="PF00732">
    <property type="entry name" value="GMC_oxred_N"/>
    <property type="match status" value="1"/>
</dbReference>
<evidence type="ECO:0000313" key="9">
    <source>
        <dbReference type="Proteomes" id="UP000016931"/>
    </source>
</evidence>
<dbReference type="OMA" id="NYPWIHI"/>
<dbReference type="HOGENOM" id="CLU_002865_7_2_1"/>
<evidence type="ECO:0000256" key="6">
    <source>
        <dbReference type="PIRSR" id="PIRSR000137-2"/>
    </source>
</evidence>
<sequence>MAEYDYIICGGGTSGCVVAARLAEEPHVRVLLIEAGEHNKDLENTRMVGGCAQLIGTAQDWNFKTVPQKHANDREIELQRGKFLGGSSGVNGTLCIRGCKQDFDDWDLPGWSGEEVFEAMRRTETFHDKDWFEAAGGAHGRQGPLHTEPHDLAPISKLVLQSMQSKGLQLDHDMFSTGDTAHGCGHVPRTHYRGLRTTGADFITNENHRDTIDIVVNATVDKVNLTDTSHGWRATSVDVVLADGQRKTFVAHREIIVSGGSYCTPAILMRSGIGPRQELEKNGICCKVPSPGVGRNLQDHLIVFTFYEVSEPGLTTDEKIWHGNALAKSYASWKEDKSGFLSTFPFGAFAYARLDDRLHDADLWQRARADTAPSRDPMGLTTKQPHVEYFNTECYAGPRFYDQRPVNGEHAFAMITELFSPRSRGTVTLNSKDPLDNPVIDCNYLADPLDVLVLAEGARLGNEIIMNGESTKSVVKGSWPADLTHHTYNSREDWVPHVRQHATTCYHPAGTARMGKAGDEFAVLNEKLQVRGVQGLRVADCSVMPNLHGGHTQMVAYAIGERAADFIKHDGDEVNDCVCRIDSVQDVKC</sequence>
<protein>
    <submittedName>
        <fullName evidence="8">Alcohol oxidase</fullName>
    </submittedName>
</protein>
<dbReference type="EMBL" id="KB456268">
    <property type="protein sequence ID" value="EMF09777.1"/>
    <property type="molecule type" value="Genomic_DNA"/>
</dbReference>
<evidence type="ECO:0000256" key="4">
    <source>
        <dbReference type="ARBA" id="ARBA00022827"/>
    </source>
</evidence>
<comment type="similarity">
    <text evidence="2">Belongs to the GMC oxidoreductase family.</text>
</comment>
<dbReference type="InterPro" id="IPR036188">
    <property type="entry name" value="FAD/NAD-bd_sf"/>
</dbReference>
<dbReference type="SUPFAM" id="SSF51905">
    <property type="entry name" value="FAD/NAD(P)-binding domain"/>
    <property type="match status" value="1"/>
</dbReference>
<dbReference type="PANTHER" id="PTHR11552">
    <property type="entry name" value="GLUCOSE-METHANOL-CHOLINE GMC OXIDOREDUCTASE"/>
    <property type="match status" value="1"/>
</dbReference>
<comment type="cofactor">
    <cofactor evidence="1 6">
        <name>FAD</name>
        <dbReference type="ChEBI" id="CHEBI:57692"/>
    </cofactor>
</comment>
<evidence type="ECO:0000313" key="8">
    <source>
        <dbReference type="EMBL" id="EMF09777.1"/>
    </source>
</evidence>
<organism evidence="8 9">
    <name type="scientific">Sphaerulina musiva (strain SO2202)</name>
    <name type="common">Poplar stem canker fungus</name>
    <name type="synonym">Septoria musiva</name>
    <dbReference type="NCBI Taxonomy" id="692275"/>
    <lineage>
        <taxon>Eukaryota</taxon>
        <taxon>Fungi</taxon>
        <taxon>Dikarya</taxon>
        <taxon>Ascomycota</taxon>
        <taxon>Pezizomycotina</taxon>
        <taxon>Dothideomycetes</taxon>
        <taxon>Dothideomycetidae</taxon>
        <taxon>Mycosphaerellales</taxon>
        <taxon>Mycosphaerellaceae</taxon>
        <taxon>Sphaerulina</taxon>
    </lineage>
</organism>
<dbReference type="PROSITE" id="PS00624">
    <property type="entry name" value="GMC_OXRED_2"/>
    <property type="match status" value="1"/>
</dbReference>
<reference evidence="8 9" key="1">
    <citation type="journal article" date="2012" name="PLoS Pathog.">
        <title>Diverse lifestyles and strategies of plant pathogenesis encoded in the genomes of eighteen Dothideomycetes fungi.</title>
        <authorList>
            <person name="Ohm R.A."/>
            <person name="Feau N."/>
            <person name="Henrissat B."/>
            <person name="Schoch C.L."/>
            <person name="Horwitz B.A."/>
            <person name="Barry K.W."/>
            <person name="Condon B.J."/>
            <person name="Copeland A.C."/>
            <person name="Dhillon B."/>
            <person name="Glaser F."/>
            <person name="Hesse C.N."/>
            <person name="Kosti I."/>
            <person name="LaButti K."/>
            <person name="Lindquist E.A."/>
            <person name="Lucas S."/>
            <person name="Salamov A.A."/>
            <person name="Bradshaw R.E."/>
            <person name="Ciuffetti L."/>
            <person name="Hamelin R.C."/>
            <person name="Kema G.H.J."/>
            <person name="Lawrence C."/>
            <person name="Scott J.A."/>
            <person name="Spatafora J.W."/>
            <person name="Turgeon B.G."/>
            <person name="de Wit P.J.G.M."/>
            <person name="Zhong S."/>
            <person name="Goodwin S.B."/>
            <person name="Grigoriev I.V."/>
        </authorList>
    </citation>
    <scope>NUCLEOTIDE SEQUENCE [LARGE SCALE GENOMIC DNA]</scope>
    <source>
        <strain evidence="8 9">SO2202</strain>
    </source>
</reference>
<dbReference type="GO" id="GO:0050660">
    <property type="term" value="F:flavin adenine dinucleotide binding"/>
    <property type="evidence" value="ECO:0007669"/>
    <property type="project" value="InterPro"/>
</dbReference>
<dbReference type="eggNOG" id="KOG1238">
    <property type="taxonomic scope" value="Eukaryota"/>
</dbReference>
<dbReference type="PANTHER" id="PTHR11552:SF147">
    <property type="entry name" value="CHOLINE DEHYDROGENASE, MITOCHONDRIAL"/>
    <property type="match status" value="1"/>
</dbReference>
<feature type="binding site" evidence="6">
    <location>
        <begin position="13"/>
        <end position="14"/>
    </location>
    <ligand>
        <name>FAD</name>
        <dbReference type="ChEBI" id="CHEBI:57692"/>
    </ligand>
</feature>
<dbReference type="STRING" id="692275.M3CBH1"/>
<dbReference type="Gene3D" id="3.30.560.10">
    <property type="entry name" value="Glucose Oxidase, domain 3"/>
    <property type="match status" value="1"/>
</dbReference>
<evidence type="ECO:0000259" key="7">
    <source>
        <dbReference type="PROSITE" id="PS00624"/>
    </source>
</evidence>
<feature type="active site" description="Proton acceptor" evidence="5">
    <location>
        <position position="551"/>
    </location>
</feature>
<name>M3CBH1_SPHMS</name>
<dbReference type="Pfam" id="PF05199">
    <property type="entry name" value="GMC_oxred_C"/>
    <property type="match status" value="1"/>
</dbReference>
<gene>
    <name evidence="8" type="ORF">SEPMUDRAFT_70633</name>
</gene>
<dbReference type="RefSeq" id="XP_016757898.1">
    <property type="nucleotide sequence ID" value="XM_016909911.1"/>
</dbReference>
<evidence type="ECO:0000256" key="1">
    <source>
        <dbReference type="ARBA" id="ARBA00001974"/>
    </source>
</evidence>
<accession>M3CBH1</accession>
<dbReference type="PIRSF" id="PIRSF000137">
    <property type="entry name" value="Alcohol_oxidase"/>
    <property type="match status" value="1"/>
</dbReference>
<dbReference type="Gene3D" id="3.50.50.60">
    <property type="entry name" value="FAD/NAD(P)-binding domain"/>
    <property type="match status" value="1"/>
</dbReference>
<dbReference type="InterPro" id="IPR000172">
    <property type="entry name" value="GMC_OxRdtase_N"/>
</dbReference>
<dbReference type="SUPFAM" id="SSF54373">
    <property type="entry name" value="FAD-linked reductases, C-terminal domain"/>
    <property type="match status" value="1"/>
</dbReference>
<keyword evidence="4 6" id="KW-0274">FAD</keyword>
<feature type="active site" description="Proton donor" evidence="5">
    <location>
        <position position="507"/>
    </location>
</feature>
<keyword evidence="9" id="KW-1185">Reference proteome</keyword>
<keyword evidence="3" id="KW-0285">Flavoprotein</keyword>
<feature type="binding site" evidence="6">
    <location>
        <position position="220"/>
    </location>
    <ligand>
        <name>FAD</name>
        <dbReference type="ChEBI" id="CHEBI:57692"/>
    </ligand>
</feature>
<dbReference type="OrthoDB" id="269227at2759"/>
<dbReference type="InterPro" id="IPR012132">
    <property type="entry name" value="GMC_OxRdtase"/>
</dbReference>
<dbReference type="GO" id="GO:0016614">
    <property type="term" value="F:oxidoreductase activity, acting on CH-OH group of donors"/>
    <property type="evidence" value="ECO:0007669"/>
    <property type="project" value="InterPro"/>
</dbReference>
<dbReference type="GeneID" id="27907048"/>
<evidence type="ECO:0000256" key="2">
    <source>
        <dbReference type="ARBA" id="ARBA00010790"/>
    </source>
</evidence>
<feature type="domain" description="Glucose-methanol-choline oxidoreductase N-terminal" evidence="7">
    <location>
        <begin position="260"/>
        <end position="274"/>
    </location>
</feature>
<dbReference type="AlphaFoldDB" id="M3CBH1"/>